<gene>
    <name evidence="10" type="primary">Bma-ptr-21</name>
    <name evidence="11" type="ORF">Bm2911</name>
    <name evidence="10" type="ORF">BM_Bm2911</name>
</gene>
<reference evidence="10" key="1">
    <citation type="journal article" date="2007" name="Science">
        <title>Draft genome of the filarial nematode parasite Brugia malayi.</title>
        <authorList>
            <person name="Ghedin E."/>
            <person name="Wang S."/>
            <person name="Spiro D."/>
            <person name="Caler E."/>
            <person name="Zhao Q."/>
            <person name="Crabtree J."/>
            <person name="Allen J.E."/>
            <person name="Delcher A.L."/>
            <person name="Guiliano D.B."/>
            <person name="Miranda-Saavedra D."/>
            <person name="Angiuoli S.V."/>
            <person name="Creasy T."/>
            <person name="Amedeo P."/>
            <person name="Haas B."/>
            <person name="El-Sayed N.M."/>
            <person name="Wortman J.R."/>
            <person name="Feldblyum T."/>
            <person name="Tallon L."/>
            <person name="Schatz M."/>
            <person name="Shumway M."/>
            <person name="Koo H."/>
            <person name="Salzberg S.L."/>
            <person name="Schobel S."/>
            <person name="Pertea M."/>
            <person name="Pop M."/>
            <person name="White O."/>
            <person name="Barton G.J."/>
            <person name="Carlow C.K."/>
            <person name="Crawford M.J."/>
            <person name="Daub J."/>
            <person name="Dimmic M.W."/>
            <person name="Estes C.F."/>
            <person name="Foster J.M."/>
            <person name="Ganatra M."/>
            <person name="Gregory W.F."/>
            <person name="Johnson N.M."/>
            <person name="Jin J."/>
            <person name="Komuniecki R."/>
            <person name="Korf I."/>
            <person name="Kumar S."/>
            <person name="Laney S."/>
            <person name="Li B.W."/>
            <person name="Li W."/>
            <person name="Lindblom T.H."/>
            <person name="Lustigman S."/>
            <person name="Ma D."/>
            <person name="Maina C.V."/>
            <person name="Martin D.M."/>
            <person name="McCarter J.P."/>
            <person name="McReynolds L."/>
            <person name="Mitreva M."/>
            <person name="Nutman T.B."/>
            <person name="Parkinson J."/>
            <person name="Peregrin-Alvarez J.M."/>
            <person name="Poole C."/>
            <person name="Ren Q."/>
            <person name="Saunders L."/>
            <person name="Sluder A.E."/>
            <person name="Smith K."/>
            <person name="Stanke M."/>
            <person name="Unnasch T.R."/>
            <person name="Ware J."/>
            <person name="Wei A.D."/>
            <person name="Weil G."/>
            <person name="Williams D.J."/>
            <person name="Zhang Y."/>
            <person name="Williams S.A."/>
            <person name="Fraser-Liggett C."/>
            <person name="Slatko B."/>
            <person name="Blaxter M.L."/>
            <person name="Scott A.L."/>
        </authorList>
    </citation>
    <scope>NUCLEOTIDE SEQUENCE</scope>
    <source>
        <strain evidence="10">FR3</strain>
    </source>
</reference>
<evidence type="ECO:0000313" key="11">
    <source>
        <dbReference type="WormBase" id="Bm2911"/>
    </source>
</evidence>
<evidence type="ECO:0000259" key="9">
    <source>
        <dbReference type="PROSITE" id="PS50156"/>
    </source>
</evidence>
<dbReference type="AlphaFoldDB" id="A0A0H5SCW4"/>
<feature type="transmembrane region" description="Helical" evidence="8">
    <location>
        <begin position="268"/>
        <end position="286"/>
    </location>
</feature>
<dbReference type="GO" id="GO:0006897">
    <property type="term" value="P:endocytosis"/>
    <property type="evidence" value="ECO:0007669"/>
    <property type="project" value="TreeGrafter"/>
</dbReference>
<organism evidence="10">
    <name type="scientific">Brugia malayi</name>
    <name type="common">Filarial nematode worm</name>
    <dbReference type="NCBI Taxonomy" id="6279"/>
    <lineage>
        <taxon>Eukaryota</taxon>
        <taxon>Metazoa</taxon>
        <taxon>Ecdysozoa</taxon>
        <taxon>Nematoda</taxon>
        <taxon>Chromadorea</taxon>
        <taxon>Rhabditida</taxon>
        <taxon>Spirurina</taxon>
        <taxon>Spiruromorpha</taxon>
        <taxon>Filarioidea</taxon>
        <taxon>Onchocercidae</taxon>
        <taxon>Brugia</taxon>
    </lineage>
</organism>
<keyword evidence="4 8" id="KW-0812">Transmembrane</keyword>
<protein>
    <submittedName>
        <fullName evidence="10">BMA-PTR-21</fullName>
    </submittedName>
</protein>
<evidence type="ECO:0000256" key="8">
    <source>
        <dbReference type="SAM" id="Phobius"/>
    </source>
</evidence>
<feature type="transmembrane region" description="Helical" evidence="8">
    <location>
        <begin position="985"/>
        <end position="1005"/>
    </location>
</feature>
<dbReference type="GO" id="GO:0030659">
    <property type="term" value="C:cytoplasmic vesicle membrane"/>
    <property type="evidence" value="ECO:0007669"/>
    <property type="project" value="TreeGrafter"/>
</dbReference>
<dbReference type="GO" id="GO:0005886">
    <property type="term" value="C:plasma membrane"/>
    <property type="evidence" value="ECO:0007669"/>
    <property type="project" value="UniProtKB-SubCell"/>
</dbReference>
<dbReference type="InterPro" id="IPR003392">
    <property type="entry name" value="PTHD_SSD"/>
</dbReference>
<dbReference type="PROSITE" id="PS50156">
    <property type="entry name" value="SSD"/>
    <property type="match status" value="1"/>
</dbReference>
<dbReference type="InterPro" id="IPR048634">
    <property type="entry name" value="SecD_SecF_C"/>
</dbReference>
<feature type="transmembrane region" description="Helical" evidence="8">
    <location>
        <begin position="672"/>
        <end position="693"/>
    </location>
</feature>
<reference evidence="10" key="2">
    <citation type="submission" date="2012-12" db="EMBL/GenBank/DDBJ databases">
        <authorList>
            <person name="Gao Y.W."/>
            <person name="Fan S.T."/>
            <person name="Sun H.T."/>
            <person name="Wang Z."/>
            <person name="Gao X.L."/>
            <person name="Li Y.G."/>
            <person name="Wang T.C."/>
            <person name="Zhang K."/>
            <person name="Xu W.W."/>
            <person name="Yu Z.J."/>
            <person name="Xia X.Z."/>
        </authorList>
    </citation>
    <scope>NUCLEOTIDE SEQUENCE</scope>
    <source>
        <strain evidence="10">FR3</strain>
    </source>
</reference>
<evidence type="ECO:0000256" key="2">
    <source>
        <dbReference type="ARBA" id="ARBA00005585"/>
    </source>
</evidence>
<comment type="subcellular location">
    <subcellularLocation>
        <location evidence="1">Cell membrane</location>
        <topology evidence="1">Multi-pass membrane protein</topology>
    </subcellularLocation>
</comment>
<evidence type="ECO:0000256" key="1">
    <source>
        <dbReference type="ARBA" id="ARBA00004651"/>
    </source>
</evidence>
<feature type="transmembrane region" description="Helical" evidence="8">
    <location>
        <begin position="958"/>
        <end position="978"/>
    </location>
</feature>
<evidence type="ECO:0000256" key="7">
    <source>
        <dbReference type="ARBA" id="ARBA00023180"/>
    </source>
</evidence>
<keyword evidence="3" id="KW-1003">Cell membrane</keyword>
<feature type="domain" description="SSD" evidence="9">
    <location>
        <begin position="538"/>
        <end position="693"/>
    </location>
</feature>
<feature type="transmembrane region" description="Helical" evidence="8">
    <location>
        <begin position="565"/>
        <end position="586"/>
    </location>
</feature>
<dbReference type="Pfam" id="PF02355">
    <property type="entry name" value="SecD_SecF_C"/>
    <property type="match status" value="1"/>
</dbReference>
<dbReference type="Gene3D" id="1.20.1640.10">
    <property type="entry name" value="Multidrug efflux transporter AcrB transmembrane domain"/>
    <property type="match status" value="2"/>
</dbReference>
<dbReference type="FunFam" id="1.20.1640.10:FF:000013">
    <property type="entry name" value="PaTched Related family"/>
    <property type="match status" value="1"/>
</dbReference>
<evidence type="ECO:0000256" key="4">
    <source>
        <dbReference type="ARBA" id="ARBA00022692"/>
    </source>
</evidence>
<feature type="transmembrane region" description="Helical" evidence="8">
    <location>
        <begin position="598"/>
        <end position="620"/>
    </location>
</feature>
<keyword evidence="6 8" id="KW-0472">Membrane</keyword>
<dbReference type="SUPFAM" id="SSF82866">
    <property type="entry name" value="Multidrug efflux transporter AcrB transmembrane domain"/>
    <property type="match status" value="2"/>
</dbReference>
<evidence type="ECO:0000256" key="3">
    <source>
        <dbReference type="ARBA" id="ARBA00022475"/>
    </source>
</evidence>
<dbReference type="InterPro" id="IPR000731">
    <property type="entry name" value="SSD"/>
</dbReference>
<sequence length="1233" mass="139868">MLDKLCNQFISYISDNLSVIVVRVHSLVPLLKKDKIRREREKERERERIEEGEMIPYFFFSPTFHWEIPWYQWYRGRPVLLCTNSLWVSTCVAVVVKFSFATLLLLQRILGTHSRLMAMFLRNRWSLVPSGLNMCQIQESIKACLDHFSYRLLPVLPPLTLAVFVKKSSLRVELVTLEEQDCSSSMSTLLAKITSTSQQPRANFKVDLAESNNDNECCEMQEELPLSVSSASANNRAKASKLLAFCQQITLRRVFRLIGFSIGSYPLAYVIAAIIMSVMSFGIYYLKLEDRVRDGYTPTTSPSRREANLLREFTNSFGDPTLTTLTLQARDGGSMHRLKYLEEAVRLHRYFMDNFTVEVPSTGERFVYREICGFSCNANVVIEYFHSALLEEYRKEKTGEIRSEATNLTYPIAKITGFDIHLERNFYGVRLRPYANSGNFRNSSTSTSKTDSTSFTEDTILETITNIEYIQVVFMVFQGQVTNSNMEARLNAWEVALYEFATQTYVNQPIKILVLGSEIVNQELIKDSQRMAPYFVAGFLAMFLVVAISVLGSALLLGVMHPAKLIVAFGVIACPVLAITVTFGLFSLARLRTNTIMLIMPFLVMGIGVNGAFLVIHSWLRSASECSIPQRLGFVLEEAGPSVTISTFTNVITFAIGALTPTPEIALFCLETAIALAFAYIFTLVLLCPLLYLASIVERTRKKHAGLPMVIIGLNFTLKCYCRLITSKLFCVLAFIGILIYWFFGIIGAMNIETRLDVEKLLPKNSPLQEANAMISAIVWREYYPVTILVNSPLDIRNEHVLKRFDAMVNDFETLEKCRGKEFTLLWLRDYKTYWWEALLYDFDYFSDDNIALTTTASISKYEANSGKEMLDYSKLNDFLFSPLYKHWKIFLKLRNDSNIPVESFCFVVTYQNLTSWKERIELMQKWRSIANSYKDLNASVWEANSMFVDQMLSLKTLAMQTCFWTLICMAAVCGLFIQNPFSVTVASLTIASISFGVIGFLSWWHLDLDPATLCAILMCIGMSVDFTAHVSYYHQLGEKKAIKGIRITKSRLENNKARLEYTLESVAWPTLQGGISTVACIIPLAFLQNYIPLVFVKTISLVVIWGLFHGLVLLPTFLSSIPHFLLEFNCYRAIFGKHLLSATAAIDAYGSGGAGDASSTSGGRKQEDKVVHDKGDIHMNATELRILRTNEYAKQSAYEITATIPYHNIPQHMHTYHFISPNGEQNGNIYLL</sequence>
<feature type="transmembrane region" description="Helical" evidence="8">
    <location>
        <begin position="729"/>
        <end position="750"/>
    </location>
</feature>
<comment type="similarity">
    <text evidence="2">Belongs to the patched family.</text>
</comment>
<dbReference type="GO" id="GO:0018996">
    <property type="term" value="P:molting cycle, collagen and cuticulin-based cuticle"/>
    <property type="evidence" value="ECO:0007669"/>
    <property type="project" value="TreeGrafter"/>
</dbReference>
<dbReference type="PANTHER" id="PTHR10796">
    <property type="entry name" value="PATCHED-RELATED"/>
    <property type="match status" value="1"/>
</dbReference>
<dbReference type="Pfam" id="PF02460">
    <property type="entry name" value="Patched"/>
    <property type="match status" value="1"/>
</dbReference>
<dbReference type="EMBL" id="LN857023">
    <property type="protein sequence ID" value="CRZ26389.1"/>
    <property type="molecule type" value="Genomic_DNA"/>
</dbReference>
<name>A0A0H5SCW4_BRUMA</name>
<dbReference type="OMA" id="FCFETAI"/>
<dbReference type="PANTHER" id="PTHR10796:SF90">
    <property type="entry name" value="SSD DOMAIN-CONTAINING PROTEIN"/>
    <property type="match status" value="1"/>
</dbReference>
<keyword evidence="7" id="KW-0325">Glycoprotein</keyword>
<evidence type="ECO:0000256" key="5">
    <source>
        <dbReference type="ARBA" id="ARBA00022989"/>
    </source>
</evidence>
<evidence type="ECO:0000313" key="10">
    <source>
        <dbReference type="EMBL" id="CRZ26389.1"/>
    </source>
</evidence>
<evidence type="ECO:0000256" key="6">
    <source>
        <dbReference type="ARBA" id="ARBA00023136"/>
    </source>
</evidence>
<proteinExistence type="inferred from homology"/>
<keyword evidence="5 8" id="KW-1133">Transmembrane helix</keyword>
<dbReference type="WormBase" id="Bm2911">
    <property type="protein sequence ID" value="BM41828"/>
    <property type="gene ID" value="WBGene00223172"/>
</dbReference>
<feature type="transmembrane region" description="Helical" evidence="8">
    <location>
        <begin position="1011"/>
        <end position="1034"/>
    </location>
</feature>
<feature type="transmembrane region" description="Helical" evidence="8">
    <location>
        <begin position="1067"/>
        <end position="1088"/>
    </location>
</feature>
<accession>A0A0H5SCW4</accession>
<feature type="transmembrane region" description="Helical" evidence="8">
    <location>
        <begin position="1100"/>
        <end position="1119"/>
    </location>
</feature>
<feature type="transmembrane region" description="Helical" evidence="8">
    <location>
        <begin position="534"/>
        <end position="559"/>
    </location>
</feature>
<dbReference type="InterPro" id="IPR051697">
    <property type="entry name" value="Patched_domain-protein"/>
</dbReference>